<dbReference type="Gene3D" id="3.30.43.10">
    <property type="entry name" value="Uridine Diphospho-n-acetylenolpyruvylglucosamine Reductase, domain 2"/>
    <property type="match status" value="1"/>
</dbReference>
<keyword evidence="1" id="KW-0285">Flavoprotein</keyword>
<dbReference type="InterPro" id="IPR002346">
    <property type="entry name" value="Mopterin_DH_FAD-bd"/>
</dbReference>
<feature type="domain" description="FAD-binding PCMH-type" evidence="4">
    <location>
        <begin position="1"/>
        <end position="222"/>
    </location>
</feature>
<dbReference type="SUPFAM" id="SSF56176">
    <property type="entry name" value="FAD-binding/transporter-associated domain-like"/>
    <property type="match status" value="1"/>
</dbReference>
<dbReference type="Pfam" id="PF00941">
    <property type="entry name" value="FAD_binding_5"/>
    <property type="match status" value="1"/>
</dbReference>
<reference evidence="5 6" key="1">
    <citation type="submission" date="2021-03" db="EMBL/GenBank/DDBJ databases">
        <title>Genomic Encyclopedia of Type Strains, Phase IV (KMG-IV): sequencing the most valuable type-strain genomes for metagenomic binning, comparative biology and taxonomic classification.</title>
        <authorList>
            <person name="Goeker M."/>
        </authorList>
    </citation>
    <scope>NUCLEOTIDE SEQUENCE [LARGE SCALE GENOMIC DNA]</scope>
    <source>
        <strain evidence="5 6">DSM 27138</strain>
    </source>
</reference>
<dbReference type="InterPro" id="IPR036683">
    <property type="entry name" value="CO_DH_flav_C_dom_sf"/>
</dbReference>
<dbReference type="InterPro" id="IPR005107">
    <property type="entry name" value="CO_DH_flav_C"/>
</dbReference>
<evidence type="ECO:0000313" key="5">
    <source>
        <dbReference type="EMBL" id="MBP2019112.1"/>
    </source>
</evidence>
<proteinExistence type="predicted"/>
<dbReference type="RefSeq" id="WP_209467228.1">
    <property type="nucleotide sequence ID" value="NZ_JAGGLG010000022.1"/>
</dbReference>
<dbReference type="InterPro" id="IPR016167">
    <property type="entry name" value="FAD-bd_PCMH_sub1"/>
</dbReference>
<dbReference type="EC" id="1.17.1.4" evidence="5"/>
<name>A0ABS4JU94_9FIRM</name>
<evidence type="ECO:0000256" key="1">
    <source>
        <dbReference type="ARBA" id="ARBA00022630"/>
    </source>
</evidence>
<dbReference type="InterPro" id="IPR051312">
    <property type="entry name" value="Diverse_Substr_Oxidored"/>
</dbReference>
<evidence type="ECO:0000256" key="2">
    <source>
        <dbReference type="ARBA" id="ARBA00022827"/>
    </source>
</evidence>
<evidence type="ECO:0000259" key="4">
    <source>
        <dbReference type="PROSITE" id="PS51387"/>
    </source>
</evidence>
<comment type="caution">
    <text evidence="5">The sequence shown here is derived from an EMBL/GenBank/DDBJ whole genome shotgun (WGS) entry which is preliminary data.</text>
</comment>
<dbReference type="InterPro" id="IPR016166">
    <property type="entry name" value="FAD-bd_PCMH"/>
</dbReference>
<evidence type="ECO:0000313" key="6">
    <source>
        <dbReference type="Proteomes" id="UP001519289"/>
    </source>
</evidence>
<dbReference type="Gene3D" id="3.30.465.10">
    <property type="match status" value="2"/>
</dbReference>
<dbReference type="PANTHER" id="PTHR42659:SF2">
    <property type="entry name" value="XANTHINE DEHYDROGENASE SUBUNIT C-RELATED"/>
    <property type="match status" value="1"/>
</dbReference>
<dbReference type="SMART" id="SM01092">
    <property type="entry name" value="CO_deh_flav_C"/>
    <property type="match status" value="1"/>
</dbReference>
<dbReference type="EMBL" id="JAGGLG010000022">
    <property type="protein sequence ID" value="MBP2019112.1"/>
    <property type="molecule type" value="Genomic_DNA"/>
</dbReference>
<sequence length="324" mass="35187">MKSFSYVAAGSVGQAVGALQRAGDQGVPVGGGTDLVGLMKNRVVTPELVVDLKTVDRLAYIEETPEGGLRIGAATTVADVQYHAGIRERYPLLHEAASRVASQQIRNQGTVGGNLCQRPRCWYYRNTLTPCLRRDGTYCSAVLGDNRYHAILGGAGCFIVHPSDLAPALIALDAEVIIEGPEGTKRMPLEKFFVLPRQDLHRENVLKPGEILTEVRVPPPMAGGRQAWLKFRTREVWDFAILSVACQLQVVGTAIRDIRLVLGAVAPAPWRCHTAEGLLRGAQLTPDAVDAAIRAELARARPMTHNAYKVDLAAELMRRAILGD</sequence>
<protein>
    <submittedName>
        <fullName evidence="5">Xanthine dehydrogenase YagS FAD-binding subunit</fullName>
        <ecNumber evidence="5">1.17.1.4</ecNumber>
    </submittedName>
</protein>
<organism evidence="5 6">
    <name type="scientific">Symbiobacterium terraclitae</name>
    <dbReference type="NCBI Taxonomy" id="557451"/>
    <lineage>
        <taxon>Bacteria</taxon>
        <taxon>Bacillati</taxon>
        <taxon>Bacillota</taxon>
        <taxon>Clostridia</taxon>
        <taxon>Eubacteriales</taxon>
        <taxon>Symbiobacteriaceae</taxon>
        <taxon>Symbiobacterium</taxon>
    </lineage>
</organism>
<dbReference type="Pfam" id="PF03450">
    <property type="entry name" value="CO_deh_flav_C"/>
    <property type="match status" value="1"/>
</dbReference>
<dbReference type="Proteomes" id="UP001519289">
    <property type="component" value="Unassembled WGS sequence"/>
</dbReference>
<evidence type="ECO:0000256" key="3">
    <source>
        <dbReference type="ARBA" id="ARBA00023002"/>
    </source>
</evidence>
<dbReference type="InterPro" id="IPR016169">
    <property type="entry name" value="FAD-bd_PCMH_sub2"/>
</dbReference>
<gene>
    <name evidence="5" type="ORF">J2Z79_002529</name>
</gene>
<keyword evidence="2" id="KW-0274">FAD</keyword>
<accession>A0ABS4JU94</accession>
<dbReference type="InterPro" id="IPR036318">
    <property type="entry name" value="FAD-bd_PCMH-like_sf"/>
</dbReference>
<dbReference type="PROSITE" id="PS51387">
    <property type="entry name" value="FAD_PCMH"/>
    <property type="match status" value="1"/>
</dbReference>
<dbReference type="SUPFAM" id="SSF55447">
    <property type="entry name" value="CO dehydrogenase flavoprotein C-terminal domain-like"/>
    <property type="match status" value="1"/>
</dbReference>
<dbReference type="Gene3D" id="3.30.390.50">
    <property type="entry name" value="CO dehydrogenase flavoprotein, C-terminal domain"/>
    <property type="match status" value="1"/>
</dbReference>
<dbReference type="GO" id="GO:0004854">
    <property type="term" value="F:xanthine dehydrogenase activity"/>
    <property type="evidence" value="ECO:0007669"/>
    <property type="project" value="UniProtKB-EC"/>
</dbReference>
<keyword evidence="3 5" id="KW-0560">Oxidoreductase</keyword>
<dbReference type="PANTHER" id="PTHR42659">
    <property type="entry name" value="XANTHINE DEHYDROGENASE SUBUNIT C-RELATED"/>
    <property type="match status" value="1"/>
</dbReference>
<keyword evidence="6" id="KW-1185">Reference proteome</keyword>